<dbReference type="Gene3D" id="3.40.220.10">
    <property type="entry name" value="Leucine Aminopeptidase, subunit E, domain 1"/>
    <property type="match status" value="1"/>
</dbReference>
<organism evidence="2 3">
    <name type="scientific">Falseniella ignava</name>
    <dbReference type="NCBI Taxonomy" id="137730"/>
    <lineage>
        <taxon>Bacteria</taxon>
        <taxon>Bacillati</taxon>
        <taxon>Bacillota</taxon>
        <taxon>Bacilli</taxon>
        <taxon>Lactobacillales</taxon>
        <taxon>Aerococcaceae</taxon>
        <taxon>Falseniella</taxon>
    </lineage>
</organism>
<sequence>MNLIDKLDTLIAYLSEEQPYLSELFKDYPNETIHDKYEIYRGYVNLRPAMKASEEFLQLQDEVLKALIVQDGITSIDDLTPIQPQLYEWQGDITTLEVDAIVNAANSDLLGCTQANHNCIDNTIHTRSGVQLRFACQQIMDEQGRREPIGKAKITSAYNLPSQYVIHTVGPFIVPGQALTPMKEELLKSSYLNCLKLADAYHLQSIAFCCISTGEFNFPNEPAARIAYQTVKDYLKESQSAIKVIFNTYLDIDHNLYQTILTES</sequence>
<protein>
    <recommendedName>
        <fullName evidence="1">Macro domain-containing protein</fullName>
    </recommendedName>
</protein>
<dbReference type="OrthoDB" id="6194521at2"/>
<dbReference type="PROSITE" id="PS51154">
    <property type="entry name" value="MACRO"/>
    <property type="match status" value="1"/>
</dbReference>
<dbReference type="InterPro" id="IPR002589">
    <property type="entry name" value="Macro_dom"/>
</dbReference>
<dbReference type="SUPFAM" id="SSF52949">
    <property type="entry name" value="Macro domain-like"/>
    <property type="match status" value="1"/>
</dbReference>
<dbReference type="PANTHER" id="PTHR11106">
    <property type="entry name" value="GANGLIOSIDE INDUCED DIFFERENTIATION ASSOCIATED PROTEIN 2-RELATED"/>
    <property type="match status" value="1"/>
</dbReference>
<dbReference type="NCBIfam" id="NF003163">
    <property type="entry name" value="PRK04143.1"/>
    <property type="match status" value="1"/>
</dbReference>
<dbReference type="InterPro" id="IPR043472">
    <property type="entry name" value="Macro_dom-like"/>
</dbReference>
<dbReference type="CDD" id="cd02908">
    <property type="entry name" value="Macro_OAADPr_deacetylase"/>
    <property type="match status" value="1"/>
</dbReference>
<dbReference type="SMART" id="SM00506">
    <property type="entry name" value="A1pp"/>
    <property type="match status" value="1"/>
</dbReference>
<dbReference type="RefSeq" id="WP_101954095.1">
    <property type="nucleotide sequence ID" value="NZ_PKHE01000006.1"/>
</dbReference>
<proteinExistence type="predicted"/>
<evidence type="ECO:0000313" key="2">
    <source>
        <dbReference type="EMBL" id="PKY89602.1"/>
    </source>
</evidence>
<evidence type="ECO:0000259" key="1">
    <source>
        <dbReference type="PROSITE" id="PS51154"/>
    </source>
</evidence>
<evidence type="ECO:0000313" key="3">
    <source>
        <dbReference type="Proteomes" id="UP000234384"/>
    </source>
</evidence>
<dbReference type="EMBL" id="PKHE01000006">
    <property type="protein sequence ID" value="PKY89602.1"/>
    <property type="molecule type" value="Genomic_DNA"/>
</dbReference>
<dbReference type="Proteomes" id="UP000234384">
    <property type="component" value="Unassembled WGS sequence"/>
</dbReference>
<accession>A0A2I1K244</accession>
<name>A0A2I1K244_9LACT</name>
<dbReference type="Pfam" id="PF01661">
    <property type="entry name" value="Macro"/>
    <property type="match status" value="1"/>
</dbReference>
<comment type="caution">
    <text evidence="2">The sequence shown here is derived from an EMBL/GenBank/DDBJ whole genome shotgun (WGS) entry which is preliminary data.</text>
</comment>
<reference evidence="2 3" key="1">
    <citation type="submission" date="2017-12" db="EMBL/GenBank/DDBJ databases">
        <title>Phylogenetic diversity of female urinary microbiome.</title>
        <authorList>
            <person name="Thomas-White K."/>
            <person name="Wolfe A.J."/>
        </authorList>
    </citation>
    <scope>NUCLEOTIDE SEQUENCE [LARGE SCALE GENOMIC DNA]</scope>
    <source>
        <strain evidence="2 3">UMB0898</strain>
    </source>
</reference>
<dbReference type="AlphaFoldDB" id="A0A2I1K244"/>
<dbReference type="PANTHER" id="PTHR11106:SF27">
    <property type="entry name" value="MACRO DOMAIN-CONTAINING PROTEIN"/>
    <property type="match status" value="1"/>
</dbReference>
<feature type="domain" description="Macro" evidence="1">
    <location>
        <begin position="73"/>
        <end position="264"/>
    </location>
</feature>
<gene>
    <name evidence="2" type="ORF">CYJ57_03515</name>
</gene>